<dbReference type="EMBL" id="CM009290">
    <property type="protein sequence ID" value="PNT57489.1"/>
    <property type="molecule type" value="Genomic_DNA"/>
</dbReference>
<evidence type="ECO:0000313" key="2">
    <source>
        <dbReference type="EMBL" id="PNT57489.1"/>
    </source>
</evidence>
<feature type="transmembrane region" description="Helical" evidence="1">
    <location>
        <begin position="34"/>
        <end position="51"/>
    </location>
</feature>
<dbReference type="AlphaFoldDB" id="A0A2K2C635"/>
<reference evidence="2 3" key="1">
    <citation type="journal article" date="2006" name="Science">
        <title>The genome of black cottonwood, Populus trichocarpa (Torr. &amp; Gray).</title>
        <authorList>
            <person name="Tuskan G.A."/>
            <person name="Difazio S."/>
            <person name="Jansson S."/>
            <person name="Bohlmann J."/>
            <person name="Grigoriev I."/>
            <person name="Hellsten U."/>
            <person name="Putnam N."/>
            <person name="Ralph S."/>
            <person name="Rombauts S."/>
            <person name="Salamov A."/>
            <person name="Schein J."/>
            <person name="Sterck L."/>
            <person name="Aerts A."/>
            <person name="Bhalerao R.R."/>
            <person name="Bhalerao R.P."/>
            <person name="Blaudez D."/>
            <person name="Boerjan W."/>
            <person name="Brun A."/>
            <person name="Brunner A."/>
            <person name="Busov V."/>
            <person name="Campbell M."/>
            <person name="Carlson J."/>
            <person name="Chalot M."/>
            <person name="Chapman J."/>
            <person name="Chen G.L."/>
            <person name="Cooper D."/>
            <person name="Coutinho P.M."/>
            <person name="Couturier J."/>
            <person name="Covert S."/>
            <person name="Cronk Q."/>
            <person name="Cunningham R."/>
            <person name="Davis J."/>
            <person name="Degroeve S."/>
            <person name="Dejardin A."/>
            <person name="Depamphilis C."/>
            <person name="Detter J."/>
            <person name="Dirks B."/>
            <person name="Dubchak I."/>
            <person name="Duplessis S."/>
            <person name="Ehlting J."/>
            <person name="Ellis B."/>
            <person name="Gendler K."/>
            <person name="Goodstein D."/>
            <person name="Gribskov M."/>
            <person name="Grimwood J."/>
            <person name="Groover A."/>
            <person name="Gunter L."/>
            <person name="Hamberger B."/>
            <person name="Heinze B."/>
            <person name="Helariutta Y."/>
            <person name="Henrissat B."/>
            <person name="Holligan D."/>
            <person name="Holt R."/>
            <person name="Huang W."/>
            <person name="Islam-Faridi N."/>
            <person name="Jones S."/>
            <person name="Jones-Rhoades M."/>
            <person name="Jorgensen R."/>
            <person name="Joshi C."/>
            <person name="Kangasjarvi J."/>
            <person name="Karlsson J."/>
            <person name="Kelleher C."/>
            <person name="Kirkpatrick R."/>
            <person name="Kirst M."/>
            <person name="Kohler A."/>
            <person name="Kalluri U."/>
            <person name="Larimer F."/>
            <person name="Leebens-Mack J."/>
            <person name="Leple J.C."/>
            <person name="Locascio P."/>
            <person name="Lou Y."/>
            <person name="Lucas S."/>
            <person name="Martin F."/>
            <person name="Montanini B."/>
            <person name="Napoli C."/>
            <person name="Nelson D.R."/>
            <person name="Nelson C."/>
            <person name="Nieminen K."/>
            <person name="Nilsson O."/>
            <person name="Pereda V."/>
            <person name="Peter G."/>
            <person name="Philippe R."/>
            <person name="Pilate G."/>
            <person name="Poliakov A."/>
            <person name="Razumovskaya J."/>
            <person name="Richardson P."/>
            <person name="Rinaldi C."/>
            <person name="Ritland K."/>
            <person name="Rouze P."/>
            <person name="Ryaboy D."/>
            <person name="Schmutz J."/>
            <person name="Schrader J."/>
            <person name="Segerman B."/>
            <person name="Shin H."/>
            <person name="Siddiqui A."/>
            <person name="Sterky F."/>
            <person name="Terry A."/>
            <person name="Tsai C.J."/>
            <person name="Uberbacher E."/>
            <person name="Unneberg P."/>
            <person name="Vahala J."/>
            <person name="Wall K."/>
            <person name="Wessler S."/>
            <person name="Yang G."/>
            <person name="Yin T."/>
            <person name="Douglas C."/>
            <person name="Marra M."/>
            <person name="Sandberg G."/>
            <person name="Van de Peer Y."/>
            <person name="Rokhsar D."/>
        </authorList>
    </citation>
    <scope>NUCLEOTIDE SEQUENCE [LARGE SCALE GENOMIC DNA]</scope>
    <source>
        <strain evidence="3">cv. Nisqually</strain>
    </source>
</reference>
<keyword evidence="1" id="KW-1133">Transmembrane helix</keyword>
<name>A0A2K2C635_POPTR</name>
<keyword evidence="1" id="KW-0812">Transmembrane</keyword>
<gene>
    <name evidence="2" type="ORF">POPTR_001G302800</name>
</gene>
<proteinExistence type="predicted"/>
<evidence type="ECO:0000313" key="3">
    <source>
        <dbReference type="Proteomes" id="UP000006729"/>
    </source>
</evidence>
<keyword evidence="1" id="KW-0472">Membrane</keyword>
<organism evidence="2 3">
    <name type="scientific">Populus trichocarpa</name>
    <name type="common">Western balsam poplar</name>
    <name type="synonym">Populus balsamifera subsp. trichocarpa</name>
    <dbReference type="NCBI Taxonomy" id="3694"/>
    <lineage>
        <taxon>Eukaryota</taxon>
        <taxon>Viridiplantae</taxon>
        <taxon>Streptophyta</taxon>
        <taxon>Embryophyta</taxon>
        <taxon>Tracheophyta</taxon>
        <taxon>Spermatophyta</taxon>
        <taxon>Magnoliopsida</taxon>
        <taxon>eudicotyledons</taxon>
        <taxon>Gunneridae</taxon>
        <taxon>Pentapetalae</taxon>
        <taxon>rosids</taxon>
        <taxon>fabids</taxon>
        <taxon>Malpighiales</taxon>
        <taxon>Salicaceae</taxon>
        <taxon>Saliceae</taxon>
        <taxon>Populus</taxon>
    </lineage>
</organism>
<sequence length="68" mass="8071">MDQDHTSQRATCNGFLRRRGADKTYGIKLVRGKLFFPLIHIVIIISFILLFRCYMGQFLRRCLYSRSK</sequence>
<accession>A0A2K2C635</accession>
<dbReference type="InParanoid" id="A0A2K2C635"/>
<evidence type="ECO:0000256" key="1">
    <source>
        <dbReference type="SAM" id="Phobius"/>
    </source>
</evidence>
<dbReference type="Proteomes" id="UP000006729">
    <property type="component" value="Chromosome 1"/>
</dbReference>
<protein>
    <submittedName>
        <fullName evidence="2">Uncharacterized protein</fullName>
    </submittedName>
</protein>
<keyword evidence="3" id="KW-1185">Reference proteome</keyword>